<organism evidence="1 2">
    <name type="scientific">Kipferlia bialata</name>
    <dbReference type="NCBI Taxonomy" id="797122"/>
    <lineage>
        <taxon>Eukaryota</taxon>
        <taxon>Metamonada</taxon>
        <taxon>Carpediemonas-like organisms</taxon>
        <taxon>Kipferlia</taxon>
    </lineage>
</organism>
<proteinExistence type="predicted"/>
<sequence length="165" mass="17812">MVTYHLTGDDMSQRWMVLTLNDEKSIDTQSISGPSNPEGVFGMSLTRVGEVVVAYGGNAMKGTNATFQYAWFMAVYSIDTAEWKALPYIEGVCPQPRKFPITFAVGDCLVVTGGWSKKKRTKQGVDTTGGHSTVSNSGSTMLVVGNDITLLVEINSQYLGPAVDC</sequence>
<dbReference type="AlphaFoldDB" id="A0A9K3CUT1"/>
<dbReference type="EMBL" id="BDIP01000895">
    <property type="protein sequence ID" value="GIQ83016.1"/>
    <property type="molecule type" value="Genomic_DNA"/>
</dbReference>
<dbReference type="SUPFAM" id="SSF117281">
    <property type="entry name" value="Kelch motif"/>
    <property type="match status" value="1"/>
</dbReference>
<comment type="caution">
    <text evidence="1">The sequence shown here is derived from an EMBL/GenBank/DDBJ whole genome shotgun (WGS) entry which is preliminary data.</text>
</comment>
<dbReference type="InterPro" id="IPR015915">
    <property type="entry name" value="Kelch-typ_b-propeller"/>
</dbReference>
<evidence type="ECO:0000313" key="1">
    <source>
        <dbReference type="EMBL" id="GIQ83016.1"/>
    </source>
</evidence>
<dbReference type="OrthoDB" id="14731at2759"/>
<accession>A0A9K3CUT1</accession>
<protein>
    <submittedName>
        <fullName evidence="1">Uncharacterized protein</fullName>
    </submittedName>
</protein>
<evidence type="ECO:0000313" key="2">
    <source>
        <dbReference type="Proteomes" id="UP000265618"/>
    </source>
</evidence>
<dbReference type="Proteomes" id="UP000265618">
    <property type="component" value="Unassembled WGS sequence"/>
</dbReference>
<reference evidence="1 2" key="1">
    <citation type="journal article" date="2018" name="PLoS ONE">
        <title>The draft genome of Kipferlia bialata reveals reductive genome evolution in fornicate parasites.</title>
        <authorList>
            <person name="Tanifuji G."/>
            <person name="Takabayashi S."/>
            <person name="Kume K."/>
            <person name="Takagi M."/>
            <person name="Nakayama T."/>
            <person name="Kamikawa R."/>
            <person name="Inagaki Y."/>
            <person name="Hashimoto T."/>
        </authorList>
    </citation>
    <scope>NUCLEOTIDE SEQUENCE [LARGE SCALE GENOMIC DNA]</scope>
    <source>
        <strain evidence="1">NY0173</strain>
    </source>
</reference>
<keyword evidence="2" id="KW-1185">Reference proteome</keyword>
<name>A0A9K3CUT1_9EUKA</name>
<gene>
    <name evidence="1" type="ORF">KIPB_004259</name>
</gene>
<dbReference type="Gene3D" id="2.120.10.80">
    <property type="entry name" value="Kelch-type beta propeller"/>
    <property type="match status" value="1"/>
</dbReference>